<feature type="compositionally biased region" description="Pro residues" evidence="1">
    <location>
        <begin position="805"/>
        <end position="815"/>
    </location>
</feature>
<feature type="compositionally biased region" description="Basic and acidic residues" evidence="1">
    <location>
        <begin position="34"/>
        <end position="44"/>
    </location>
</feature>
<protein>
    <submittedName>
        <fullName evidence="2">Uncharacterized protein</fullName>
    </submittedName>
</protein>
<feature type="region of interest" description="Disordered" evidence="1">
    <location>
        <begin position="34"/>
        <end position="57"/>
    </location>
</feature>
<organism evidence="2 3">
    <name type="scientific">Ephemerocybe angulata</name>
    <dbReference type="NCBI Taxonomy" id="980116"/>
    <lineage>
        <taxon>Eukaryota</taxon>
        <taxon>Fungi</taxon>
        <taxon>Dikarya</taxon>
        <taxon>Basidiomycota</taxon>
        <taxon>Agaricomycotina</taxon>
        <taxon>Agaricomycetes</taxon>
        <taxon>Agaricomycetidae</taxon>
        <taxon>Agaricales</taxon>
        <taxon>Agaricineae</taxon>
        <taxon>Psathyrellaceae</taxon>
        <taxon>Ephemerocybe</taxon>
    </lineage>
</organism>
<feature type="compositionally biased region" description="Polar residues" evidence="1">
    <location>
        <begin position="563"/>
        <end position="577"/>
    </location>
</feature>
<reference evidence="2 3" key="1">
    <citation type="submission" date="2020-07" db="EMBL/GenBank/DDBJ databases">
        <title>Comparative genomics of pyrophilous fungi reveals a link between fire events and developmental genes.</title>
        <authorList>
            <consortium name="DOE Joint Genome Institute"/>
            <person name="Steindorff A.S."/>
            <person name="Carver A."/>
            <person name="Calhoun S."/>
            <person name="Stillman K."/>
            <person name="Liu H."/>
            <person name="Lipzen A."/>
            <person name="Pangilinan J."/>
            <person name="Labutti K."/>
            <person name="Bruns T.D."/>
            <person name="Grigoriev I.V."/>
        </authorList>
    </citation>
    <scope>NUCLEOTIDE SEQUENCE [LARGE SCALE GENOMIC DNA]</scope>
    <source>
        <strain evidence="2 3">CBS 144469</strain>
    </source>
</reference>
<feature type="compositionally biased region" description="Basic residues" evidence="1">
    <location>
        <begin position="264"/>
        <end position="276"/>
    </location>
</feature>
<dbReference type="AlphaFoldDB" id="A0A8H6HWB4"/>
<feature type="compositionally biased region" description="Basic and acidic residues" evidence="1">
    <location>
        <begin position="518"/>
        <end position="538"/>
    </location>
</feature>
<dbReference type="OrthoDB" id="3271227at2759"/>
<evidence type="ECO:0000313" key="3">
    <source>
        <dbReference type="Proteomes" id="UP000521943"/>
    </source>
</evidence>
<accession>A0A8H6HWB4</accession>
<feature type="compositionally biased region" description="Basic residues" evidence="1">
    <location>
        <begin position="638"/>
        <end position="647"/>
    </location>
</feature>
<feature type="region of interest" description="Disordered" evidence="1">
    <location>
        <begin position="154"/>
        <end position="774"/>
    </location>
</feature>
<feature type="compositionally biased region" description="Low complexity" evidence="1">
    <location>
        <begin position="70"/>
        <end position="79"/>
    </location>
</feature>
<feature type="compositionally biased region" description="Acidic residues" evidence="1">
    <location>
        <begin position="595"/>
        <end position="605"/>
    </location>
</feature>
<gene>
    <name evidence="2" type="ORF">DFP72DRAFT_898982</name>
</gene>
<feature type="region of interest" description="Disordered" evidence="1">
    <location>
        <begin position="1"/>
        <end position="22"/>
    </location>
</feature>
<feature type="compositionally biased region" description="Acidic residues" evidence="1">
    <location>
        <begin position="1"/>
        <end position="17"/>
    </location>
</feature>
<feature type="region of interest" description="Disordered" evidence="1">
    <location>
        <begin position="794"/>
        <end position="831"/>
    </location>
</feature>
<feature type="compositionally biased region" description="Basic residues" evidence="1">
    <location>
        <begin position="235"/>
        <end position="247"/>
    </location>
</feature>
<feature type="compositionally biased region" description="Low complexity" evidence="1">
    <location>
        <begin position="650"/>
        <end position="660"/>
    </location>
</feature>
<dbReference type="Proteomes" id="UP000521943">
    <property type="component" value="Unassembled WGS sequence"/>
</dbReference>
<keyword evidence="3" id="KW-1185">Reference proteome</keyword>
<feature type="compositionally biased region" description="Low complexity" evidence="1">
    <location>
        <begin position="317"/>
        <end position="330"/>
    </location>
</feature>
<feature type="compositionally biased region" description="Basic residues" evidence="1">
    <location>
        <begin position="85"/>
        <end position="95"/>
    </location>
</feature>
<evidence type="ECO:0000313" key="2">
    <source>
        <dbReference type="EMBL" id="KAF6754410.1"/>
    </source>
</evidence>
<evidence type="ECO:0000256" key="1">
    <source>
        <dbReference type="SAM" id="MobiDB-lite"/>
    </source>
</evidence>
<sequence length="869" mass="95188">MENEDEYVADSEEELTMDFDIGKAKSDWETEISTFRKDGERGDTEEPGPVKQVSSISDFTVQPQTTIDTISTSVSTVTTPAVKPPRPRPRPIAKKKSAEALPSEPTGIADIPSFPLLDQIVARANALGHPAADMVWEGDLPDFPALNNIMTSIADRAKTRQRKPTDTSTQQWDDIDFDVPQSSKKKAKSTAQSQYTLNPDLNLAPVLSSSKGKGKAPIISDVIELTDDEDELNITKKKSKPKPKPKPKAMSPQPDTVDSTMKPPRPKPRPKPKKLKGPTEQLSSEQNPSKPISTPPHPPTDTDFISSSPNKRSRNLFPPSSLPPSDFAFPTPQGTFDLPAIETLRDSRSDRHLSADIPSSGGRKRLSEVDELFSGDEELFGPEPVDPNRLPPPPTFFAGSSQSHPANTLNPSKQNDGRAVDSPTFSTIPKPSIAVAANGGPLLDDNDFAPPKTKRKKKALEDDDDDADWGVAPSKPKEKKAPKKKKEKKVLPEVEVLIVTTPASIPADKAKKKKGKGKAKDEGGKAEAKEVFKSREMIEDSDEDPLQDFRPVETPASVLPPAASTTSGKEKGTTVSQEIPVPAAVNPVPANPVPDDMDTVDDDEFPVNRKDSRKKRKSIVVDEDDDLGEASQSENSPNKRRKTNKKGKGAEAQEAAPTKSSIKKQKGKAKATLVLSEEEDYAPDPRPPSPPRDVEEEEDVASKENVEPAEPKAPEPSKTNHQDMSTPKPANDRPRQPRHSIANRARATPMSELIKRVNSHPNSPFPPASSARLPTISKIATSYSPYLKSSRSMLSKIAPLHPNRRTPPPPLPPPPPRRKAKKELEREERWEEEMVEAVGGIEVWAAMSDMERREMRKAKMDAEMGGWED</sequence>
<comment type="caution">
    <text evidence="2">The sequence shown here is derived from an EMBL/GenBank/DDBJ whole genome shotgun (WGS) entry which is preliminary data.</text>
</comment>
<feature type="compositionally biased region" description="Acidic residues" evidence="1">
    <location>
        <begin position="369"/>
        <end position="380"/>
    </location>
</feature>
<feature type="compositionally biased region" description="Basic and acidic residues" evidence="1">
    <location>
        <begin position="343"/>
        <end position="354"/>
    </location>
</feature>
<proteinExistence type="predicted"/>
<feature type="compositionally biased region" description="Basic residues" evidence="1">
    <location>
        <begin position="477"/>
        <end position="488"/>
    </location>
</feature>
<feature type="region of interest" description="Disordered" evidence="1">
    <location>
        <begin position="70"/>
        <end position="106"/>
    </location>
</feature>
<dbReference type="EMBL" id="JACGCI010000034">
    <property type="protein sequence ID" value="KAF6754410.1"/>
    <property type="molecule type" value="Genomic_DNA"/>
</dbReference>
<feature type="compositionally biased region" description="Polar residues" evidence="1">
    <location>
        <begin position="398"/>
        <end position="414"/>
    </location>
</feature>
<name>A0A8H6HWB4_9AGAR</name>
<feature type="compositionally biased region" description="Basic and acidic residues" evidence="1">
    <location>
        <begin position="700"/>
        <end position="721"/>
    </location>
</feature>